<dbReference type="AlphaFoldDB" id="A0A3L7AG46"/>
<dbReference type="OrthoDB" id="8454349at2"/>
<dbReference type="Proteomes" id="UP000269692">
    <property type="component" value="Unassembled WGS sequence"/>
</dbReference>
<reference evidence="1 2" key="1">
    <citation type="submission" date="2018-10" db="EMBL/GenBank/DDBJ databases">
        <title>Xanthobacter tagetidis genome sequencing and assembly.</title>
        <authorList>
            <person name="Maclea K.S."/>
            <person name="Goen A.E."/>
            <person name="Fatima S.A."/>
        </authorList>
    </citation>
    <scope>NUCLEOTIDE SEQUENCE [LARGE SCALE GENOMIC DNA]</scope>
    <source>
        <strain evidence="1 2">ATCC 700314</strain>
    </source>
</reference>
<keyword evidence="2" id="KW-1185">Reference proteome</keyword>
<evidence type="ECO:0008006" key="3">
    <source>
        <dbReference type="Google" id="ProtNLM"/>
    </source>
</evidence>
<accession>A0A3L7AG46</accession>
<gene>
    <name evidence="1" type="ORF">D9R14_10775</name>
</gene>
<evidence type="ECO:0000313" key="2">
    <source>
        <dbReference type="Proteomes" id="UP000269692"/>
    </source>
</evidence>
<dbReference type="RefSeq" id="WP_121623323.1">
    <property type="nucleotide sequence ID" value="NZ_JACIIW010000005.1"/>
</dbReference>
<evidence type="ECO:0000313" key="1">
    <source>
        <dbReference type="EMBL" id="RLP78730.1"/>
    </source>
</evidence>
<proteinExistence type="predicted"/>
<dbReference type="EMBL" id="RCTF01000007">
    <property type="protein sequence ID" value="RLP78730.1"/>
    <property type="molecule type" value="Genomic_DNA"/>
</dbReference>
<comment type="caution">
    <text evidence="1">The sequence shown here is derived from an EMBL/GenBank/DDBJ whole genome shotgun (WGS) entry which is preliminary data.</text>
</comment>
<sequence length="102" mass="11152">MVDKPVIADKPMPKGEPSIEDIRKDLETLKEDFTRLAETLTKTARHTARGAAGSAEMAAGEVSDWAEDQYLQLRETIRAQPVTSCAVAAAFGLLLGQILLRR</sequence>
<name>A0A3L7AG46_9HYPH</name>
<protein>
    <recommendedName>
        <fullName evidence="3">DUF883 domain-containing protein</fullName>
    </recommendedName>
</protein>
<organism evidence="1 2">
    <name type="scientific">Xanthobacter tagetidis</name>
    <dbReference type="NCBI Taxonomy" id="60216"/>
    <lineage>
        <taxon>Bacteria</taxon>
        <taxon>Pseudomonadati</taxon>
        <taxon>Pseudomonadota</taxon>
        <taxon>Alphaproteobacteria</taxon>
        <taxon>Hyphomicrobiales</taxon>
        <taxon>Xanthobacteraceae</taxon>
        <taxon>Xanthobacter</taxon>
    </lineage>
</organism>